<organism evidence="2 3">
    <name type="scientific">Halobacterium jilantaiense</name>
    <dbReference type="NCBI Taxonomy" id="355548"/>
    <lineage>
        <taxon>Archaea</taxon>
        <taxon>Methanobacteriati</taxon>
        <taxon>Methanobacteriota</taxon>
        <taxon>Stenosarchaea group</taxon>
        <taxon>Halobacteria</taxon>
        <taxon>Halobacteriales</taxon>
        <taxon>Halobacteriaceae</taxon>
        <taxon>Halobacterium</taxon>
    </lineage>
</organism>
<evidence type="ECO:0000313" key="3">
    <source>
        <dbReference type="Proteomes" id="UP000198518"/>
    </source>
</evidence>
<evidence type="ECO:0000256" key="1">
    <source>
        <dbReference type="SAM" id="Phobius"/>
    </source>
</evidence>
<feature type="transmembrane region" description="Helical" evidence="1">
    <location>
        <begin position="68"/>
        <end position="90"/>
    </location>
</feature>
<protein>
    <recommendedName>
        <fullName evidence="4">Cox cluster protein</fullName>
    </recommendedName>
</protein>
<evidence type="ECO:0000313" key="2">
    <source>
        <dbReference type="EMBL" id="SEV99988.1"/>
    </source>
</evidence>
<dbReference type="AlphaFoldDB" id="A0A1I0NFN2"/>
<dbReference type="EMBL" id="FOJA01000001">
    <property type="protein sequence ID" value="SEV99988.1"/>
    <property type="molecule type" value="Genomic_DNA"/>
</dbReference>
<keyword evidence="3" id="KW-1185">Reference proteome</keyword>
<dbReference type="Pfam" id="PF24364">
    <property type="entry name" value="DUF7520"/>
    <property type="match status" value="1"/>
</dbReference>
<sequence length="97" mass="9655">MSDSETSGRRVVLWMYLGAVATAGVFGYVLGVIVYGGSGGPSGPLVEGGTPEMGTVGPVVFELTPVNLGLFGLVSVGVLLGVGLAAIMLVSDRADAV</sequence>
<keyword evidence="1" id="KW-1133">Transmembrane helix</keyword>
<dbReference type="InterPro" id="IPR055942">
    <property type="entry name" value="DUF7520"/>
</dbReference>
<evidence type="ECO:0008006" key="4">
    <source>
        <dbReference type="Google" id="ProtNLM"/>
    </source>
</evidence>
<reference evidence="2 3" key="1">
    <citation type="submission" date="2016-10" db="EMBL/GenBank/DDBJ databases">
        <authorList>
            <person name="de Groot N.N."/>
        </authorList>
    </citation>
    <scope>NUCLEOTIDE SEQUENCE [LARGE SCALE GENOMIC DNA]</scope>
    <source>
        <strain evidence="2 3">CGMCC 1.5337</strain>
    </source>
</reference>
<name>A0A1I0NFN2_9EURY</name>
<proteinExistence type="predicted"/>
<dbReference type="RefSeq" id="WP_245708133.1">
    <property type="nucleotide sequence ID" value="NZ_FOJA01000001.1"/>
</dbReference>
<dbReference type="Proteomes" id="UP000198518">
    <property type="component" value="Unassembled WGS sequence"/>
</dbReference>
<keyword evidence="1" id="KW-0472">Membrane</keyword>
<dbReference type="STRING" id="355548.SAMN04487945_0828"/>
<gene>
    <name evidence="2" type="ORF">SAMN04487945_0828</name>
</gene>
<accession>A0A1I0NFN2</accession>
<feature type="transmembrane region" description="Helical" evidence="1">
    <location>
        <begin position="12"/>
        <end position="35"/>
    </location>
</feature>
<keyword evidence="1" id="KW-0812">Transmembrane</keyword>